<dbReference type="AlphaFoldDB" id="A0A182F644"/>
<dbReference type="Proteomes" id="UP000069272">
    <property type="component" value="Chromosome 2L"/>
</dbReference>
<dbReference type="GO" id="GO:0000045">
    <property type="term" value="P:autophagosome assembly"/>
    <property type="evidence" value="ECO:0007669"/>
    <property type="project" value="TreeGrafter"/>
</dbReference>
<keyword evidence="3" id="KW-0969">Cilium</keyword>
<dbReference type="InterPro" id="IPR001680">
    <property type="entry name" value="WD40_rpt"/>
</dbReference>
<dbReference type="InterPro" id="IPR006802">
    <property type="entry name" value="Radial_spoke"/>
</dbReference>
<dbReference type="EnsemblMetazoa" id="AALB001945-RA">
    <property type="protein sequence ID" value="AALB001945-PA"/>
    <property type="gene ID" value="AALB001945"/>
</dbReference>
<dbReference type="GO" id="GO:0000423">
    <property type="term" value="P:mitophagy"/>
    <property type="evidence" value="ECO:0007669"/>
    <property type="project" value="TreeGrafter"/>
</dbReference>
<dbReference type="GO" id="GO:0080008">
    <property type="term" value="C:Cul4-RING E3 ubiquitin ligase complex"/>
    <property type="evidence" value="ECO:0007669"/>
    <property type="project" value="TreeGrafter"/>
</dbReference>
<dbReference type="InterPro" id="IPR036322">
    <property type="entry name" value="WD40_repeat_dom_sf"/>
</dbReference>
<organism evidence="6 7">
    <name type="scientific">Anopheles albimanus</name>
    <name type="common">New world malaria mosquito</name>
    <dbReference type="NCBI Taxonomy" id="7167"/>
    <lineage>
        <taxon>Eukaryota</taxon>
        <taxon>Metazoa</taxon>
        <taxon>Ecdysozoa</taxon>
        <taxon>Arthropoda</taxon>
        <taxon>Hexapoda</taxon>
        <taxon>Insecta</taxon>
        <taxon>Pterygota</taxon>
        <taxon>Neoptera</taxon>
        <taxon>Endopterygota</taxon>
        <taxon>Diptera</taxon>
        <taxon>Nematocera</taxon>
        <taxon>Culicoidea</taxon>
        <taxon>Culicidae</taxon>
        <taxon>Anophelinae</taxon>
        <taxon>Anopheles</taxon>
    </lineage>
</organism>
<dbReference type="GO" id="GO:0001534">
    <property type="term" value="C:radial spoke"/>
    <property type="evidence" value="ECO:0007669"/>
    <property type="project" value="InterPro"/>
</dbReference>
<evidence type="ECO:0000256" key="3">
    <source>
        <dbReference type="ARBA" id="ARBA00023069"/>
    </source>
</evidence>
<dbReference type="PANTHER" id="PTHR22874:SF1">
    <property type="entry name" value="ACTIVATING MOLECULE IN BECN1-REGULATED AUTOPHAGY PROTEIN 1"/>
    <property type="match status" value="1"/>
</dbReference>
<reference evidence="6" key="2">
    <citation type="submission" date="2022-08" db="UniProtKB">
        <authorList>
            <consortium name="EnsemblMetazoa"/>
        </authorList>
    </citation>
    <scope>IDENTIFICATION</scope>
    <source>
        <strain evidence="6">STECLA/ALBI9_A</strain>
    </source>
</reference>
<dbReference type="VEuPathDB" id="VectorBase:AALB001945"/>
<evidence type="ECO:0000256" key="2">
    <source>
        <dbReference type="ARBA" id="ARBA00022490"/>
    </source>
</evidence>
<reference evidence="6 7" key="1">
    <citation type="journal article" date="2017" name="G3 (Bethesda)">
        <title>The Physical Genome Mapping of Anopheles albimanus Corrected Scaffold Misassemblies and Identified Interarm Rearrangements in Genus Anopheles.</title>
        <authorList>
            <person name="Artemov G.N."/>
            <person name="Peery A.N."/>
            <person name="Jiang X."/>
            <person name="Tu Z."/>
            <person name="Stegniy V.N."/>
            <person name="Sharakhova M.V."/>
            <person name="Sharakhov I.V."/>
        </authorList>
    </citation>
    <scope>NUCLEOTIDE SEQUENCE [LARGE SCALE GENOMIC DNA]</scope>
    <source>
        <strain evidence="6 7">ALBI9_A</strain>
    </source>
</reference>
<dbReference type="SUPFAM" id="SSF50978">
    <property type="entry name" value="WD40 repeat-like"/>
    <property type="match status" value="1"/>
</dbReference>
<keyword evidence="7" id="KW-1185">Reference proteome</keyword>
<keyword evidence="4" id="KW-0206">Cytoskeleton</keyword>
<sequence>RLLLEVRLNKNTFLVSENPRSQPWHLLPEVTIDQIEQSESTPRLLVGKDLRAAVIESTDLLEENWLRARIAKISTYRDGNIDGSAANLSLAKCLSGLYGSTTEYDQELVGELAERWCERKEFGMQYWMSEKWPGLSRQRQRQNLAPTAKAEGRRSRRARMVVYARNIVDQLLHRERGFRRPRFRNTTDPTTLADESLFCLVATELAEWVLINRLKTEDLCKPLDDLTSETESVFNIEQSHDGIYTATAQTNKSVNVFHTPSMRRVAKYDSGERSVCTLAFHPSNANVLAFGTLGGSVSVYVNGKLTTTLDVQHPIGSLCFHPTRNCLLLTGVNEVIFWNWDNGHTRAVDMHPDSKCRFLYVTRDARLITGISRQSLPASPDSDDANLEELEPESLVEAFLRHTSHMLERLEKTLDSCLTSRPYSLNRLEGELSVQMGFWVVLMQTINRKRADLRLHRTPQATDKCIPSDLNLTLITFNRRIDVLRSAIFRIIGFPVFTIEDITELLVDFKLTDLRTEPMYFFEKICHQYIYRGTNRYIQYNFDLSLVSQILQKAISLFYSFALINFTREVTWTSSSDYNLQYLSLISNYAVTQSQLCVLQVWDLDRMDDGDVDSLPNFKEDWKNVITNGIINIDSNVAISQCEKFVASVRFRSVKELEIRSLQRDNFGEQVFLFKFVINFVSLSFSPSGRYVIVGLRCTRNQKYAYILDRGSRWRMGSRTNNAGSISHEATPDRYREINCIKWATLPGYGLLMGLKSKFIQICR</sequence>
<dbReference type="PANTHER" id="PTHR22874">
    <property type="entry name" value="ACTIVATING MOLECULE IN BECN1-REGULATED AUTOPHAGY PROTEIN 1"/>
    <property type="match status" value="1"/>
</dbReference>
<evidence type="ECO:0000313" key="6">
    <source>
        <dbReference type="EnsemblMetazoa" id="AALB001945-PA"/>
    </source>
</evidence>
<comment type="subcellular location">
    <subcellularLocation>
        <location evidence="1">Cytoplasm</location>
        <location evidence="1">Cytoskeleton</location>
        <location evidence="1">Cilium axoneme</location>
    </subcellularLocation>
</comment>
<dbReference type="GO" id="GO:1990756">
    <property type="term" value="F:ubiquitin-like ligase-substrate adaptor activity"/>
    <property type="evidence" value="ECO:0007669"/>
    <property type="project" value="TreeGrafter"/>
</dbReference>
<evidence type="ECO:0000313" key="7">
    <source>
        <dbReference type="Proteomes" id="UP000069272"/>
    </source>
</evidence>
<dbReference type="InterPro" id="IPR052596">
    <property type="entry name" value="AMBRA1_autophagy"/>
</dbReference>
<dbReference type="InterPro" id="IPR015943">
    <property type="entry name" value="WD40/YVTN_repeat-like_dom_sf"/>
</dbReference>
<dbReference type="VEuPathDB" id="VectorBase:AALB20_032822"/>
<keyword evidence="2" id="KW-0963">Cytoplasm</keyword>
<keyword evidence="5" id="KW-0966">Cell projection</keyword>
<dbReference type="STRING" id="7167.A0A182F644"/>
<name>A0A182F644_ANOAL</name>
<dbReference type="Pfam" id="PF04712">
    <property type="entry name" value="Radial_spoke"/>
    <property type="match status" value="1"/>
</dbReference>
<evidence type="ECO:0000256" key="1">
    <source>
        <dbReference type="ARBA" id="ARBA00004430"/>
    </source>
</evidence>
<dbReference type="Gene3D" id="2.130.10.10">
    <property type="entry name" value="YVTN repeat-like/Quinoprotein amine dehydrogenase"/>
    <property type="match status" value="1"/>
</dbReference>
<evidence type="ECO:0000256" key="4">
    <source>
        <dbReference type="ARBA" id="ARBA00023212"/>
    </source>
</evidence>
<dbReference type="VEuPathDB" id="VectorBase:AALB20_030957"/>
<dbReference type="SMART" id="SM00320">
    <property type="entry name" value="WD40"/>
    <property type="match status" value="3"/>
</dbReference>
<dbReference type="GO" id="GO:0060271">
    <property type="term" value="P:cilium assembly"/>
    <property type="evidence" value="ECO:0007669"/>
    <property type="project" value="InterPro"/>
</dbReference>
<dbReference type="GO" id="GO:0060294">
    <property type="term" value="P:cilium movement involved in cell motility"/>
    <property type="evidence" value="ECO:0007669"/>
    <property type="project" value="InterPro"/>
</dbReference>
<proteinExistence type="predicted"/>
<accession>A0A182F644</accession>
<protein>
    <submittedName>
        <fullName evidence="6">Uncharacterized protein</fullName>
    </submittedName>
</protein>
<evidence type="ECO:0000256" key="5">
    <source>
        <dbReference type="ARBA" id="ARBA00023273"/>
    </source>
</evidence>